<dbReference type="InterPro" id="IPR025232">
    <property type="entry name" value="DUF4174"/>
</dbReference>
<evidence type="ECO:0000256" key="2">
    <source>
        <dbReference type="SAM" id="Coils"/>
    </source>
</evidence>
<protein>
    <submittedName>
        <fullName evidence="5">DUF4174 domain-containing protein</fullName>
    </submittedName>
</protein>
<reference evidence="5 6" key="1">
    <citation type="submission" date="2023-11" db="EMBL/GenBank/DDBJ databases">
        <title>Winogradskyella pelagius sp. nov., isolated from coastal sediment.</title>
        <authorList>
            <person name="Li F."/>
        </authorList>
    </citation>
    <scope>NUCLEOTIDE SEQUENCE [LARGE SCALE GENOMIC DNA]</scope>
    <source>
        <strain evidence="5 6">KCTC 23502</strain>
    </source>
</reference>
<evidence type="ECO:0000259" key="4">
    <source>
        <dbReference type="Pfam" id="PF13778"/>
    </source>
</evidence>
<name>A0ABU5EKA4_9FLAO</name>
<evidence type="ECO:0000313" key="6">
    <source>
        <dbReference type="Proteomes" id="UP001285855"/>
    </source>
</evidence>
<proteinExistence type="predicted"/>
<gene>
    <name evidence="5" type="ORF">SNF14_03445</name>
</gene>
<dbReference type="Pfam" id="PF13778">
    <property type="entry name" value="DUF4174"/>
    <property type="match status" value="1"/>
</dbReference>
<keyword evidence="2" id="KW-0175">Coiled coil</keyword>
<feature type="signal peptide" evidence="3">
    <location>
        <begin position="1"/>
        <end position="22"/>
    </location>
</feature>
<dbReference type="EMBL" id="JAXDAE010000002">
    <property type="protein sequence ID" value="MDY2586376.1"/>
    <property type="molecule type" value="Genomic_DNA"/>
</dbReference>
<feature type="coiled-coil region" evidence="2">
    <location>
        <begin position="37"/>
        <end position="64"/>
    </location>
</feature>
<evidence type="ECO:0000313" key="5">
    <source>
        <dbReference type="EMBL" id="MDY2586376.1"/>
    </source>
</evidence>
<feature type="chain" id="PRO_5046354518" evidence="3">
    <location>
        <begin position="23"/>
        <end position="147"/>
    </location>
</feature>
<comment type="caution">
    <text evidence="5">The sequence shown here is derived from an EMBL/GenBank/DDBJ whole genome shotgun (WGS) entry which is preliminary data.</text>
</comment>
<keyword evidence="6" id="KW-1185">Reference proteome</keyword>
<evidence type="ECO:0000256" key="1">
    <source>
        <dbReference type="ARBA" id="ARBA00022729"/>
    </source>
</evidence>
<keyword evidence="1 3" id="KW-0732">Signal</keyword>
<dbReference type="Proteomes" id="UP001285855">
    <property type="component" value="Unassembled WGS sequence"/>
</dbReference>
<organism evidence="5 6">
    <name type="scientific">Winogradskyella aquimaris</name>
    <dbReference type="NCBI Taxonomy" id="864074"/>
    <lineage>
        <taxon>Bacteria</taxon>
        <taxon>Pseudomonadati</taxon>
        <taxon>Bacteroidota</taxon>
        <taxon>Flavobacteriia</taxon>
        <taxon>Flavobacteriales</taxon>
        <taxon>Flavobacteriaceae</taxon>
        <taxon>Winogradskyella</taxon>
    </lineage>
</organism>
<accession>A0ABU5EKA4</accession>
<evidence type="ECO:0000256" key="3">
    <source>
        <dbReference type="SAM" id="SignalP"/>
    </source>
</evidence>
<feature type="domain" description="DUF4174" evidence="4">
    <location>
        <begin position="25"/>
        <end position="144"/>
    </location>
</feature>
<sequence>MNSIISKILFLMASILTLSSFAQNLKDHQWQHRVLVVKSLSEKSEQLHEQLKAFENSEAALKERKLVLYKITADSLSYVDYADSTKNYSGKVSRNFAESNLKDHMDFEIILIGLDGTIKFQQDHLLTKDKLFSIIDAMPMRKNEIRN</sequence>